<organism evidence="2 3">
    <name type="scientific">Artemisia annua</name>
    <name type="common">Sweet wormwood</name>
    <dbReference type="NCBI Taxonomy" id="35608"/>
    <lineage>
        <taxon>Eukaryota</taxon>
        <taxon>Viridiplantae</taxon>
        <taxon>Streptophyta</taxon>
        <taxon>Embryophyta</taxon>
        <taxon>Tracheophyta</taxon>
        <taxon>Spermatophyta</taxon>
        <taxon>Magnoliopsida</taxon>
        <taxon>eudicotyledons</taxon>
        <taxon>Gunneridae</taxon>
        <taxon>Pentapetalae</taxon>
        <taxon>asterids</taxon>
        <taxon>campanulids</taxon>
        <taxon>Asterales</taxon>
        <taxon>Asteraceae</taxon>
        <taxon>Asteroideae</taxon>
        <taxon>Anthemideae</taxon>
        <taxon>Artemisiinae</taxon>
        <taxon>Artemisia</taxon>
    </lineage>
</organism>
<dbReference type="Gene3D" id="2.40.50.140">
    <property type="entry name" value="Nucleic acid-binding proteins"/>
    <property type="match status" value="2"/>
</dbReference>
<evidence type="ECO:0000256" key="1">
    <source>
        <dbReference type="SAM" id="MobiDB-lite"/>
    </source>
</evidence>
<gene>
    <name evidence="2" type="ORF">CTI12_AA619240</name>
</gene>
<accession>A0A2U1KCD1</accession>
<feature type="region of interest" description="Disordered" evidence="1">
    <location>
        <begin position="555"/>
        <end position="655"/>
    </location>
</feature>
<keyword evidence="3" id="KW-1185">Reference proteome</keyword>
<name>A0A2U1KCD1_ARTAN</name>
<dbReference type="OrthoDB" id="1730209at2759"/>
<dbReference type="EMBL" id="PKPP01022678">
    <property type="protein sequence ID" value="PWA34426.1"/>
    <property type="molecule type" value="Genomic_DNA"/>
</dbReference>
<feature type="compositionally biased region" description="Basic and acidic residues" evidence="1">
    <location>
        <begin position="622"/>
        <end position="639"/>
    </location>
</feature>
<dbReference type="STRING" id="35608.A0A2U1KCD1"/>
<dbReference type="AlphaFoldDB" id="A0A2U1KCD1"/>
<dbReference type="PANTHER" id="PTHR47165">
    <property type="entry name" value="OS03G0429900 PROTEIN"/>
    <property type="match status" value="1"/>
</dbReference>
<proteinExistence type="predicted"/>
<dbReference type="PANTHER" id="PTHR47165:SF4">
    <property type="entry name" value="OS03G0429900 PROTEIN"/>
    <property type="match status" value="1"/>
</dbReference>
<dbReference type="SUPFAM" id="SSF50249">
    <property type="entry name" value="Nucleic acid-binding proteins"/>
    <property type="match status" value="1"/>
</dbReference>
<evidence type="ECO:0000313" key="3">
    <source>
        <dbReference type="Proteomes" id="UP000245207"/>
    </source>
</evidence>
<dbReference type="InterPro" id="IPR012340">
    <property type="entry name" value="NA-bd_OB-fold"/>
</dbReference>
<evidence type="ECO:0000313" key="2">
    <source>
        <dbReference type="EMBL" id="PWA34426.1"/>
    </source>
</evidence>
<comment type="caution">
    <text evidence="2">The sequence shown here is derived from an EMBL/GenBank/DDBJ whole genome shotgun (WGS) entry which is preliminary data.</text>
</comment>
<feature type="compositionally biased region" description="Polar residues" evidence="1">
    <location>
        <begin position="27"/>
        <end position="41"/>
    </location>
</feature>
<sequence>MHNGHMNVSEVALLARCDDGTHFHVASDSQPNAQPSTTQGPTCGATASRQRRRTRSRQRAQQPLQGDAGDGLHFGPPTEYRAFGPCSCICCHCHAKFWLEHFTANGQNPLRQDVVEGLIQLLNQHNALVQLFRTARDKLQDMELPEFRVRLFNVVGSAQHELPTADDVGAIVFDSGPKTEPEFDIIVEAHSVVEQEDVDIMNLKPGDLGKPLDLKVYRKWISKNIPDPSPTGICFMLIDKKGGAIQATGQLPDMRQLDTRLQVDGCYRIQGYGCKRTDNWQRTLDNKVTLLFGRYTQVAPIQDEGFPQHYFSFAAYNEPDSPFLLRSGNVVMLTLWNELATGFPITTLDDMDQPVIIAASSCWAKRHAGTIQLSSTPATAVYLNPKVPEADHIERAYKELMSSAPSILLQQIQAPDADEQRPPQVMTLAMIMEAASHSITSRGWYFNRCRGCGNPIEEHMPHRHCQEPGTLPAANYRATLADVTGSIVVACYSPAAHSLVPNITEVLSYVPDRDPYTLPPIVKDLENTKRRFRIHVGKGSRRGYPNFILDHAADAPTPLFDEPPASPGNATSSTPVAHIPTQEGPAEITPGTSSPPPAVPTPASSVLRITAALVESTVEEAEPSREHERVSARRELFRESDEEETDETSKKARHE</sequence>
<feature type="region of interest" description="Disordered" evidence="1">
    <location>
        <begin position="24"/>
        <end position="73"/>
    </location>
</feature>
<feature type="compositionally biased region" description="Basic residues" evidence="1">
    <location>
        <begin position="49"/>
        <end position="58"/>
    </location>
</feature>
<dbReference type="Proteomes" id="UP000245207">
    <property type="component" value="Unassembled WGS sequence"/>
</dbReference>
<reference evidence="2 3" key="1">
    <citation type="journal article" date="2018" name="Mol. Plant">
        <title>The genome of Artemisia annua provides insight into the evolution of Asteraceae family and artemisinin biosynthesis.</title>
        <authorList>
            <person name="Shen Q."/>
            <person name="Zhang L."/>
            <person name="Liao Z."/>
            <person name="Wang S."/>
            <person name="Yan T."/>
            <person name="Shi P."/>
            <person name="Liu M."/>
            <person name="Fu X."/>
            <person name="Pan Q."/>
            <person name="Wang Y."/>
            <person name="Lv Z."/>
            <person name="Lu X."/>
            <person name="Zhang F."/>
            <person name="Jiang W."/>
            <person name="Ma Y."/>
            <person name="Chen M."/>
            <person name="Hao X."/>
            <person name="Li L."/>
            <person name="Tang Y."/>
            <person name="Lv G."/>
            <person name="Zhou Y."/>
            <person name="Sun X."/>
            <person name="Brodelius P.E."/>
            <person name="Rose J.K.C."/>
            <person name="Tang K."/>
        </authorList>
    </citation>
    <scope>NUCLEOTIDE SEQUENCE [LARGE SCALE GENOMIC DNA]</scope>
    <source>
        <strain evidence="3">cv. Huhao1</strain>
        <tissue evidence="2">Leaf</tissue>
    </source>
</reference>
<protein>
    <submittedName>
        <fullName evidence="2">Nucleic acid-binding, OB-fold protein</fullName>
    </submittedName>
</protein>